<comment type="subcellular location">
    <subcellularLocation>
        <location evidence="10">Cytoplasm</location>
    </subcellularLocation>
    <text evidence="10">Associated with the membrane possibly through PlsY.</text>
</comment>
<dbReference type="PANTHER" id="PTHR30100">
    <property type="entry name" value="FATTY ACID/PHOSPHOLIPID SYNTHESIS PROTEIN PLSX"/>
    <property type="match status" value="1"/>
</dbReference>
<dbReference type="SUPFAM" id="SSF53659">
    <property type="entry name" value="Isocitrate/Isopropylmalate dehydrogenase-like"/>
    <property type="match status" value="1"/>
</dbReference>
<comment type="pathway">
    <text evidence="10">Lipid metabolism; phospholipid metabolism.</text>
</comment>
<dbReference type="EC" id="2.3.1.274" evidence="8 10"/>
<keyword evidence="3 10" id="KW-0444">Lipid biosynthesis</keyword>
<evidence type="ECO:0000256" key="7">
    <source>
        <dbReference type="ARBA" id="ARBA00023264"/>
    </source>
</evidence>
<dbReference type="UniPathway" id="UPA00085"/>
<dbReference type="NCBIfam" id="TIGR00182">
    <property type="entry name" value="plsX"/>
    <property type="match status" value="1"/>
</dbReference>
<evidence type="ECO:0000256" key="5">
    <source>
        <dbReference type="ARBA" id="ARBA00023098"/>
    </source>
</evidence>
<accession>A0A845S522</accession>
<dbReference type="InterPro" id="IPR003664">
    <property type="entry name" value="FA_synthesis"/>
</dbReference>
<keyword evidence="14" id="KW-0012">Acyltransferase</keyword>
<dbReference type="Proteomes" id="UP000572953">
    <property type="component" value="Unassembled WGS sequence"/>
</dbReference>
<evidence type="ECO:0000313" key="13">
    <source>
        <dbReference type="EMBL" id="NCU53194.1"/>
    </source>
</evidence>
<dbReference type="GO" id="GO:0043811">
    <property type="term" value="F:phosphate:acyl-[acyl carrier protein] acyltransferase activity"/>
    <property type="evidence" value="ECO:0007669"/>
    <property type="project" value="UniProtKB-UniRule"/>
</dbReference>
<dbReference type="PIRSF" id="PIRSF002465">
    <property type="entry name" value="Phsphlp_syn_PlsX"/>
    <property type="match status" value="1"/>
</dbReference>
<dbReference type="Pfam" id="PF02504">
    <property type="entry name" value="FA_synthesis"/>
    <property type="match status" value="1"/>
</dbReference>
<evidence type="ECO:0000313" key="12">
    <source>
        <dbReference type="EMBL" id="NCU50568.1"/>
    </source>
</evidence>
<dbReference type="Gene3D" id="3.40.718.10">
    <property type="entry name" value="Isopropylmalate Dehydrogenase"/>
    <property type="match status" value="1"/>
</dbReference>
<keyword evidence="2 10" id="KW-0963">Cytoplasm</keyword>
<keyword evidence="5 10" id="KW-0443">Lipid metabolism</keyword>
<comment type="subunit">
    <text evidence="9 10">Homodimer. Probably interacts with PlsY.</text>
</comment>
<gene>
    <name evidence="10 14" type="primary">plsX</name>
    <name evidence="11" type="ORF">EBV32_04815</name>
    <name evidence="14" type="ORF">EBV78_01960</name>
    <name evidence="12" type="ORF">EBX29_02185</name>
    <name evidence="13" type="ORF">EBX74_02680</name>
</gene>
<dbReference type="AlphaFoldDB" id="A0A845S522"/>
<dbReference type="Proteomes" id="UP000713222">
    <property type="component" value="Unassembled WGS sequence"/>
</dbReference>
<dbReference type="EMBL" id="RGET01000108">
    <property type="protein sequence ID" value="NBN88389.1"/>
    <property type="molecule type" value="Genomic_DNA"/>
</dbReference>
<evidence type="ECO:0000313" key="15">
    <source>
        <dbReference type="Proteomes" id="UP000572953"/>
    </source>
</evidence>
<dbReference type="GO" id="GO:0005737">
    <property type="term" value="C:cytoplasm"/>
    <property type="evidence" value="ECO:0007669"/>
    <property type="project" value="UniProtKB-SubCell"/>
</dbReference>
<evidence type="ECO:0000256" key="8">
    <source>
        <dbReference type="ARBA" id="ARBA00024069"/>
    </source>
</evidence>
<keyword evidence="4 10" id="KW-0808">Transferase</keyword>
<proteinExistence type="inferred from homology"/>
<dbReference type="EMBL" id="RGGN01000049">
    <property type="protein sequence ID" value="NCU62843.1"/>
    <property type="molecule type" value="Genomic_DNA"/>
</dbReference>
<organism evidence="14 15">
    <name type="scientific">Candidatus Fonsibacter lacus</name>
    <dbReference type="NCBI Taxonomy" id="2576439"/>
    <lineage>
        <taxon>Bacteria</taxon>
        <taxon>Pseudomonadati</taxon>
        <taxon>Pseudomonadota</taxon>
        <taxon>Alphaproteobacteria</taxon>
        <taxon>Candidatus Pelagibacterales</taxon>
        <taxon>Candidatus Pelagibacterales incertae sedis</taxon>
        <taxon>Candidatus Fonsibacter</taxon>
    </lineage>
</organism>
<keyword evidence="7 10" id="KW-1208">Phospholipid metabolism</keyword>
<evidence type="ECO:0000256" key="10">
    <source>
        <dbReference type="HAMAP-Rule" id="MF_00019"/>
    </source>
</evidence>
<dbReference type="InterPro" id="IPR012281">
    <property type="entry name" value="Phospholipid_synth_PlsX-like"/>
</dbReference>
<dbReference type="PANTHER" id="PTHR30100:SF1">
    <property type="entry name" value="PHOSPHATE ACYLTRANSFERASE"/>
    <property type="match status" value="1"/>
</dbReference>
<comment type="caution">
    <text evidence="14">The sequence shown here is derived from an EMBL/GenBank/DDBJ whole genome shotgun (WGS) entry which is preliminary data.</text>
</comment>
<evidence type="ECO:0000256" key="4">
    <source>
        <dbReference type="ARBA" id="ARBA00022679"/>
    </source>
</evidence>
<sequence length="332" mass="36436">MKFTVAVDAMGGDESPLKVIRGLDLFLQNNQNLKFLIFGNRDLINPILEKYPLVGPSSTIVHTNEKVLDNESPLEAVKNGKNSSMWLALTALKNKNADIAISAGNTAALLVMSRLILETMKGIDKPALASMWPSHKGLSVVLDLGANIDCSIKNLVDFSKLGAALYRAVFKKEKPTVALLNIGSEDSKGSDLLKKSLQELRQINSDSFLFNGFIEGNHIKDGNADVIVTDGFSGNIALKTAEGTAKYIAALVKEKFLKSWYSKFIYLLSFKIFNSIKDDLDPRKYNGGIFLGLTSPVVKSHGGTDYVGFYHSIKLCYDILNGNLQEQIQKNL</sequence>
<dbReference type="GO" id="GO:0006633">
    <property type="term" value="P:fatty acid biosynthetic process"/>
    <property type="evidence" value="ECO:0007669"/>
    <property type="project" value="UniProtKB-UniRule"/>
</dbReference>
<dbReference type="EMBL" id="RGMI01000080">
    <property type="protein sequence ID" value="NCU50568.1"/>
    <property type="molecule type" value="Genomic_DNA"/>
</dbReference>
<comment type="catalytic activity">
    <reaction evidence="1 10">
        <text>a fatty acyl-[ACP] + phosphate = an acyl phosphate + holo-[ACP]</text>
        <dbReference type="Rhea" id="RHEA:42292"/>
        <dbReference type="Rhea" id="RHEA-COMP:9685"/>
        <dbReference type="Rhea" id="RHEA-COMP:14125"/>
        <dbReference type="ChEBI" id="CHEBI:43474"/>
        <dbReference type="ChEBI" id="CHEBI:59918"/>
        <dbReference type="ChEBI" id="CHEBI:64479"/>
        <dbReference type="ChEBI" id="CHEBI:138651"/>
        <dbReference type="EC" id="2.3.1.274"/>
    </reaction>
</comment>
<dbReference type="HAMAP" id="MF_00019">
    <property type="entry name" value="PlsX"/>
    <property type="match status" value="1"/>
</dbReference>
<dbReference type="Proteomes" id="UP000699985">
    <property type="component" value="Unassembled WGS sequence"/>
</dbReference>
<dbReference type="GO" id="GO:0008654">
    <property type="term" value="P:phospholipid biosynthetic process"/>
    <property type="evidence" value="ECO:0007669"/>
    <property type="project" value="UniProtKB-KW"/>
</dbReference>
<reference evidence="14 15" key="1">
    <citation type="submission" date="2018-10" db="EMBL/GenBank/DDBJ databases">
        <title>Iterative Subtractive Binning of Freshwater Chronoseries Metagenomes Recovers Nearly Complete Genomes from over Four Hundred Novel Species.</title>
        <authorList>
            <person name="Rodriguez-R L.M."/>
            <person name="Tsementzi D."/>
            <person name="Luo C."/>
            <person name="Konstantinidis K.T."/>
        </authorList>
    </citation>
    <scope>NUCLEOTIDE SEQUENCE [LARGE SCALE GENOMIC DNA]</scope>
    <source>
        <strain evidence="14">WB7_2B_003</strain>
        <strain evidence="11">WB7_6_001</strain>
        <strain evidence="12">WB8_1A_003</strain>
        <strain evidence="13">WB8_2A_004</strain>
    </source>
</reference>
<evidence type="ECO:0000256" key="2">
    <source>
        <dbReference type="ARBA" id="ARBA00022490"/>
    </source>
</evidence>
<comment type="function">
    <text evidence="10">Catalyzes the reversible formation of acyl-phosphate (acyl-PO(4)) from acyl-[acyl-carrier-protein] (acyl-ACP). This enzyme utilizes acyl-ACP as fatty acyl donor, but not acyl-CoA.</text>
</comment>
<evidence type="ECO:0000313" key="11">
    <source>
        <dbReference type="EMBL" id="NBN88389.1"/>
    </source>
</evidence>
<evidence type="ECO:0000256" key="3">
    <source>
        <dbReference type="ARBA" id="ARBA00022516"/>
    </source>
</evidence>
<evidence type="ECO:0000313" key="14">
    <source>
        <dbReference type="EMBL" id="NCU62843.1"/>
    </source>
</evidence>
<protein>
    <recommendedName>
        <fullName evidence="8 10">Phosphate acyltransferase</fullName>
        <ecNumber evidence="8 10">2.3.1.274</ecNumber>
    </recommendedName>
    <alternativeName>
        <fullName evidence="10">Acyl-ACP phosphotransacylase</fullName>
    </alternativeName>
    <alternativeName>
        <fullName evidence="10">Acyl-[acyl-carrier-protein]--phosphate acyltransferase</fullName>
    </alternativeName>
    <alternativeName>
        <fullName evidence="10">Phosphate-acyl-ACP acyltransferase</fullName>
    </alternativeName>
</protein>
<keyword evidence="6 10" id="KW-0594">Phospholipid biosynthesis</keyword>
<evidence type="ECO:0000256" key="9">
    <source>
        <dbReference type="ARBA" id="ARBA00046608"/>
    </source>
</evidence>
<dbReference type="EMBL" id="RGOB01000063">
    <property type="protein sequence ID" value="NCU53194.1"/>
    <property type="molecule type" value="Genomic_DNA"/>
</dbReference>
<comment type="similarity">
    <text evidence="10">Belongs to the PlsX family.</text>
</comment>
<evidence type="ECO:0000256" key="1">
    <source>
        <dbReference type="ARBA" id="ARBA00001232"/>
    </source>
</evidence>
<dbReference type="Proteomes" id="UP000747791">
    <property type="component" value="Unassembled WGS sequence"/>
</dbReference>
<evidence type="ECO:0000256" key="6">
    <source>
        <dbReference type="ARBA" id="ARBA00023209"/>
    </source>
</evidence>
<name>A0A845S522_9PROT</name>